<dbReference type="KEGG" id="dzi:111301927"/>
<feature type="coiled-coil region" evidence="1">
    <location>
        <begin position="125"/>
        <end position="152"/>
    </location>
</feature>
<dbReference type="RefSeq" id="XP_022753636.1">
    <property type="nucleotide sequence ID" value="XM_022897901.1"/>
</dbReference>
<dbReference type="GO" id="GO:0015074">
    <property type="term" value="P:DNA integration"/>
    <property type="evidence" value="ECO:0007669"/>
    <property type="project" value="InterPro"/>
</dbReference>
<dbReference type="OrthoDB" id="1710004at2759"/>
<dbReference type="AlphaFoldDB" id="A0A6P5ZMT5"/>
<dbReference type="Pfam" id="PF13976">
    <property type="entry name" value="gag_pre-integrs"/>
    <property type="match status" value="1"/>
</dbReference>
<keyword evidence="3" id="KW-1185">Reference proteome</keyword>
<sequence>MASSNCSLPPPPIFSGENYQIWAVKMKTYLSAFDLWEVVENEKEPPQLPANPIVTQMKNYSEEKAKRYKAKSCIESSVSDDIFIRIMTCETAKQAWDVLKEKFQGSDKIRQMQVLNLRREFEVLKMKESENLKEYNDRLMKIVNKIRLLGKELSDKRIVEKNCSMLYKLKSKEGLSDKRIQQKVLLQPRRKARCKQKAKAKNKEIKETKVLETMKRKKNSHIALTAKRPLTWRNIVGTDLTYNLEEQVFVETCYGTRTSSNAWLIDNGCTHYMASDINIFKELNKTCTSKVRIANSSAYATSHDESSLWHKRMGHFNYNALNFMHKNDLVLNMPTVEVNVRVCEVCQLGKQSKLPFAINKAWRAIEKLQLVHNDLCGPMKNFSLNGSRYFIAFIDDFTRMCWIYFMKQKSEVANVFWKFKAWIENQSGCKIKIIRLDNGTEYTYDRFNEFCEVAGIEHQLTATYTPQQNGVSERKNRTIMEMAR</sequence>
<dbReference type="GO" id="GO:0003676">
    <property type="term" value="F:nucleic acid binding"/>
    <property type="evidence" value="ECO:0007669"/>
    <property type="project" value="InterPro"/>
</dbReference>
<protein>
    <submittedName>
        <fullName evidence="4">Uncharacterized protein LOC111301927</fullName>
    </submittedName>
</protein>
<dbReference type="InterPro" id="IPR001584">
    <property type="entry name" value="Integrase_cat-core"/>
</dbReference>
<gene>
    <name evidence="4" type="primary">LOC111301927</name>
</gene>
<evidence type="ECO:0000313" key="3">
    <source>
        <dbReference type="Proteomes" id="UP000515121"/>
    </source>
</evidence>
<keyword evidence="1" id="KW-0175">Coiled coil</keyword>
<dbReference type="Proteomes" id="UP000515121">
    <property type="component" value="Unplaced"/>
</dbReference>
<name>A0A6P5ZMT5_DURZI</name>
<accession>A0A6P5ZMT5</accession>
<dbReference type="InterPro" id="IPR039537">
    <property type="entry name" value="Retrotran_Ty1/copia-like"/>
</dbReference>
<feature type="domain" description="Integrase catalytic" evidence="2">
    <location>
        <begin position="351"/>
        <end position="484"/>
    </location>
</feature>
<dbReference type="InterPro" id="IPR025724">
    <property type="entry name" value="GAG-pre-integrase_dom"/>
</dbReference>
<dbReference type="SUPFAM" id="SSF53098">
    <property type="entry name" value="Ribonuclease H-like"/>
    <property type="match status" value="1"/>
</dbReference>
<evidence type="ECO:0000259" key="2">
    <source>
        <dbReference type="PROSITE" id="PS50994"/>
    </source>
</evidence>
<proteinExistence type="predicted"/>
<dbReference type="PANTHER" id="PTHR42648:SF18">
    <property type="entry name" value="RETROTRANSPOSON, UNCLASSIFIED-LIKE PROTEIN"/>
    <property type="match status" value="1"/>
</dbReference>
<dbReference type="Pfam" id="PF00665">
    <property type="entry name" value="rve"/>
    <property type="match status" value="1"/>
</dbReference>
<dbReference type="InterPro" id="IPR012337">
    <property type="entry name" value="RNaseH-like_sf"/>
</dbReference>
<evidence type="ECO:0000256" key="1">
    <source>
        <dbReference type="SAM" id="Coils"/>
    </source>
</evidence>
<reference evidence="4" key="1">
    <citation type="submission" date="2025-08" db="UniProtKB">
        <authorList>
            <consortium name="RefSeq"/>
        </authorList>
    </citation>
    <scope>IDENTIFICATION</scope>
    <source>
        <tissue evidence="4">Fruit stalk</tissue>
    </source>
</reference>
<dbReference type="InterPro" id="IPR036397">
    <property type="entry name" value="RNaseH_sf"/>
</dbReference>
<dbReference type="PROSITE" id="PS50994">
    <property type="entry name" value="INTEGRASE"/>
    <property type="match status" value="1"/>
</dbReference>
<dbReference type="GeneID" id="111301927"/>
<dbReference type="PANTHER" id="PTHR42648">
    <property type="entry name" value="TRANSPOSASE, PUTATIVE-RELATED"/>
    <property type="match status" value="1"/>
</dbReference>
<dbReference type="Gene3D" id="3.30.420.10">
    <property type="entry name" value="Ribonuclease H-like superfamily/Ribonuclease H"/>
    <property type="match status" value="1"/>
</dbReference>
<organism evidence="3 4">
    <name type="scientific">Durio zibethinus</name>
    <name type="common">Durian</name>
    <dbReference type="NCBI Taxonomy" id="66656"/>
    <lineage>
        <taxon>Eukaryota</taxon>
        <taxon>Viridiplantae</taxon>
        <taxon>Streptophyta</taxon>
        <taxon>Embryophyta</taxon>
        <taxon>Tracheophyta</taxon>
        <taxon>Spermatophyta</taxon>
        <taxon>Magnoliopsida</taxon>
        <taxon>eudicotyledons</taxon>
        <taxon>Gunneridae</taxon>
        <taxon>Pentapetalae</taxon>
        <taxon>rosids</taxon>
        <taxon>malvids</taxon>
        <taxon>Malvales</taxon>
        <taxon>Malvaceae</taxon>
        <taxon>Helicteroideae</taxon>
        <taxon>Durio</taxon>
    </lineage>
</organism>
<evidence type="ECO:0000313" key="4">
    <source>
        <dbReference type="RefSeq" id="XP_022753636.1"/>
    </source>
</evidence>
<dbReference type="Pfam" id="PF14223">
    <property type="entry name" value="Retrotran_gag_2"/>
    <property type="match status" value="1"/>
</dbReference>